<reference evidence="1 2" key="1">
    <citation type="submission" date="2024-04" db="EMBL/GenBank/DDBJ databases">
        <authorList>
            <person name="Waldvogel A.-M."/>
            <person name="Schoenle A."/>
        </authorList>
    </citation>
    <scope>NUCLEOTIDE SEQUENCE [LARGE SCALE GENOMIC DNA]</scope>
</reference>
<dbReference type="AlphaFoldDB" id="A0AAV2KNQ7"/>
<dbReference type="Proteomes" id="UP001497482">
    <property type="component" value="Chromosome 18"/>
</dbReference>
<protein>
    <submittedName>
        <fullName evidence="1">Uncharacterized protein</fullName>
    </submittedName>
</protein>
<dbReference type="EMBL" id="OZ035840">
    <property type="protein sequence ID" value="CAL1589029.1"/>
    <property type="molecule type" value="Genomic_DNA"/>
</dbReference>
<evidence type="ECO:0000313" key="1">
    <source>
        <dbReference type="EMBL" id="CAL1589029.1"/>
    </source>
</evidence>
<name>A0AAV2KNQ7_KNICA</name>
<keyword evidence="2" id="KW-1185">Reference proteome</keyword>
<sequence length="106" mass="11902">MWPLTGPSADVCMAQMNQSSLQGYRLCTSLICMINTHTEPEGRKKTLIPLWHQQSQHLEEEEERAAGAVNVCVNHSFAIHMEMEASKKKALCVCGWWKDAGLVCNI</sequence>
<organism evidence="1 2">
    <name type="scientific">Knipowitschia caucasica</name>
    <name type="common">Caucasian dwarf goby</name>
    <name type="synonym">Pomatoschistus caucasicus</name>
    <dbReference type="NCBI Taxonomy" id="637954"/>
    <lineage>
        <taxon>Eukaryota</taxon>
        <taxon>Metazoa</taxon>
        <taxon>Chordata</taxon>
        <taxon>Craniata</taxon>
        <taxon>Vertebrata</taxon>
        <taxon>Euteleostomi</taxon>
        <taxon>Actinopterygii</taxon>
        <taxon>Neopterygii</taxon>
        <taxon>Teleostei</taxon>
        <taxon>Neoteleostei</taxon>
        <taxon>Acanthomorphata</taxon>
        <taxon>Gobiaria</taxon>
        <taxon>Gobiiformes</taxon>
        <taxon>Gobioidei</taxon>
        <taxon>Gobiidae</taxon>
        <taxon>Gobiinae</taxon>
        <taxon>Knipowitschia</taxon>
    </lineage>
</organism>
<proteinExistence type="predicted"/>
<gene>
    <name evidence="1" type="ORF">KC01_LOCUS18718</name>
</gene>
<accession>A0AAV2KNQ7</accession>
<evidence type="ECO:0000313" key="2">
    <source>
        <dbReference type="Proteomes" id="UP001497482"/>
    </source>
</evidence>